<dbReference type="Proteomes" id="UP000060787">
    <property type="component" value="Chromosome"/>
</dbReference>
<organism evidence="2 3">
    <name type="scientific">Lysobacter antibioticus</name>
    <dbReference type="NCBI Taxonomy" id="84531"/>
    <lineage>
        <taxon>Bacteria</taxon>
        <taxon>Pseudomonadati</taxon>
        <taxon>Pseudomonadota</taxon>
        <taxon>Gammaproteobacteria</taxon>
        <taxon>Lysobacterales</taxon>
        <taxon>Lysobacteraceae</taxon>
        <taxon>Lysobacter</taxon>
    </lineage>
</organism>
<gene>
    <name evidence="2" type="ORF">LA76x_2382</name>
</gene>
<dbReference type="STRING" id="84531.LA76x_2382"/>
<dbReference type="KEGG" id="lab:LA76x_2382"/>
<keyword evidence="3" id="KW-1185">Reference proteome</keyword>
<evidence type="ECO:0000313" key="3">
    <source>
        <dbReference type="Proteomes" id="UP000060787"/>
    </source>
</evidence>
<evidence type="ECO:0000313" key="2">
    <source>
        <dbReference type="EMBL" id="ALN80512.1"/>
    </source>
</evidence>
<reference evidence="2 3" key="1">
    <citation type="journal article" date="2015" name="BMC Genomics">
        <title>Comparative genomics and metabolic profiling of the genus Lysobacter.</title>
        <authorList>
            <person name="de Bruijn I."/>
            <person name="Cheng X."/>
            <person name="de Jager V."/>
            <person name="Exposito R.G."/>
            <person name="Watrous J."/>
            <person name="Patel N."/>
            <person name="Postma J."/>
            <person name="Dorrestein P.C."/>
            <person name="Kobayashi D."/>
            <person name="Raaijmakers J.M."/>
        </authorList>
    </citation>
    <scope>NUCLEOTIDE SEQUENCE [LARGE SCALE GENOMIC DNA]</scope>
    <source>
        <strain evidence="2 3">76</strain>
    </source>
</reference>
<name>A0A0S2FAF7_LYSAN</name>
<dbReference type="PATRIC" id="fig|84531.8.peg.2391"/>
<feature type="region of interest" description="Disordered" evidence="1">
    <location>
        <begin position="1"/>
        <end position="44"/>
    </location>
</feature>
<evidence type="ECO:0000256" key="1">
    <source>
        <dbReference type="SAM" id="MobiDB-lite"/>
    </source>
</evidence>
<accession>A0A0S2FAF7</accession>
<dbReference type="AlphaFoldDB" id="A0A0S2FAF7"/>
<sequence length="44" mass="4673">MRRTAAPRHRIAGKPDERRADAPSLHHGAAHNLPMAHAGAPDTG</sequence>
<proteinExistence type="predicted"/>
<feature type="compositionally biased region" description="Basic residues" evidence="1">
    <location>
        <begin position="1"/>
        <end position="12"/>
    </location>
</feature>
<dbReference type="EMBL" id="CP011129">
    <property type="protein sequence ID" value="ALN80512.1"/>
    <property type="molecule type" value="Genomic_DNA"/>
</dbReference>
<protein>
    <submittedName>
        <fullName evidence="2">Uncharacterized protein</fullName>
    </submittedName>
</protein>